<organism evidence="1 2">
    <name type="scientific">Novosphingobium rhizovicinum</name>
    <dbReference type="NCBI Taxonomy" id="3228928"/>
    <lineage>
        <taxon>Bacteria</taxon>
        <taxon>Pseudomonadati</taxon>
        <taxon>Pseudomonadota</taxon>
        <taxon>Alphaproteobacteria</taxon>
        <taxon>Sphingomonadales</taxon>
        <taxon>Sphingomonadaceae</taxon>
        <taxon>Novosphingobium</taxon>
    </lineage>
</organism>
<keyword evidence="2" id="KW-1185">Reference proteome</keyword>
<dbReference type="PANTHER" id="PTHR41368:SF1">
    <property type="entry name" value="PROTEIN YGHO"/>
    <property type="match status" value="1"/>
</dbReference>
<name>A0ABV3RA34_9SPHN</name>
<dbReference type="RefSeq" id="WP_367771814.1">
    <property type="nucleotide sequence ID" value="NZ_JBFNXR010000021.1"/>
</dbReference>
<evidence type="ECO:0000313" key="2">
    <source>
        <dbReference type="Proteomes" id="UP001556118"/>
    </source>
</evidence>
<evidence type="ECO:0000313" key="1">
    <source>
        <dbReference type="EMBL" id="MEW9854948.1"/>
    </source>
</evidence>
<protein>
    <submittedName>
        <fullName evidence="1">N-acetyltransferase</fullName>
    </submittedName>
</protein>
<reference evidence="1 2" key="1">
    <citation type="submission" date="2024-06" db="EMBL/GenBank/DDBJ databases">
        <title>Novosphingobium rhizovicinus M1R2S20.</title>
        <authorList>
            <person name="Sun J.-Q."/>
        </authorList>
    </citation>
    <scope>NUCLEOTIDE SEQUENCE [LARGE SCALE GENOMIC DNA]</scope>
    <source>
        <strain evidence="1 2">M1R2S20</strain>
    </source>
</reference>
<dbReference type="SUPFAM" id="SSF55729">
    <property type="entry name" value="Acyl-CoA N-acyltransferases (Nat)"/>
    <property type="match status" value="1"/>
</dbReference>
<dbReference type="PANTHER" id="PTHR41368">
    <property type="entry name" value="PROTEIN YGHO"/>
    <property type="match status" value="1"/>
</dbReference>
<gene>
    <name evidence="1" type="ORF">ABUH87_07110</name>
</gene>
<dbReference type="InterPro" id="IPR039968">
    <property type="entry name" value="BcerS-like"/>
</dbReference>
<dbReference type="EMBL" id="JBFNXR010000021">
    <property type="protein sequence ID" value="MEW9854948.1"/>
    <property type="molecule type" value="Genomic_DNA"/>
</dbReference>
<proteinExistence type="predicted"/>
<dbReference type="Gene3D" id="3.40.630.30">
    <property type="match status" value="1"/>
</dbReference>
<dbReference type="Proteomes" id="UP001556118">
    <property type="component" value="Unassembled WGS sequence"/>
</dbReference>
<comment type="caution">
    <text evidence="1">The sequence shown here is derived from an EMBL/GenBank/DDBJ whole genome shotgun (WGS) entry which is preliminary data.</text>
</comment>
<accession>A0ABV3RA34</accession>
<dbReference type="InterPro" id="IPR016181">
    <property type="entry name" value="Acyl_CoA_acyltransferase"/>
</dbReference>
<sequence length="393" mass="44629">MADAQHSNSQLIIEPVSDKAGRAAFVDYAYRRNAEDPNWVANLRSEEIEKFTPGKNPFFDHARCQLFLAKRAGTVVGRISAHIDELALAQPPERGMGPGTGNWGAIEADDEEIAVALIARAEEWLRAEGMTRVLAPMNLSLWEEPGLLVQGHDHAPMVMMAHHDAAYQSWIEGTGYVRAKSLYTYELDVRQDFPPLVQRIVSSGEKNAKVRVREVVLKEFERDAAIICDILNDAWSDNWGFVPFTEREIAHTGKKMKPLVHPDLILIAEYEGEPVAFMMTLPDLNQVQRRAVRRNGKPSLLGWLKLAWWLRKPRPADMRVPLMGVRKRLQSSRLASQLAFMMIEYIRRAAVTRYGAERGEIGWILEDNQGMVAIADTIESKINREYRIYEKAL</sequence>